<dbReference type="Pfam" id="PF06472">
    <property type="entry name" value="ABC_membrane_2"/>
    <property type="match status" value="1"/>
</dbReference>
<dbReference type="InterPro" id="IPR017871">
    <property type="entry name" value="ABC_transporter-like_CS"/>
</dbReference>
<dbReference type="InterPro" id="IPR003593">
    <property type="entry name" value="AAA+_ATPase"/>
</dbReference>
<organism evidence="8 9">
    <name type="scientific">Mycobacterium parmense</name>
    <dbReference type="NCBI Taxonomy" id="185642"/>
    <lineage>
        <taxon>Bacteria</taxon>
        <taxon>Bacillati</taxon>
        <taxon>Actinomycetota</taxon>
        <taxon>Actinomycetes</taxon>
        <taxon>Mycobacteriales</taxon>
        <taxon>Mycobacteriaceae</taxon>
        <taxon>Mycobacterium</taxon>
        <taxon>Mycobacterium simiae complex</taxon>
    </lineage>
</organism>
<evidence type="ECO:0000256" key="5">
    <source>
        <dbReference type="ARBA" id="ARBA00022840"/>
    </source>
</evidence>
<evidence type="ECO:0000256" key="7">
    <source>
        <dbReference type="ARBA" id="ARBA00023136"/>
    </source>
</evidence>
<evidence type="ECO:0000256" key="2">
    <source>
        <dbReference type="ARBA" id="ARBA00022448"/>
    </source>
</evidence>
<dbReference type="PROSITE" id="PS50893">
    <property type="entry name" value="ABC_TRANSPORTER_2"/>
    <property type="match status" value="1"/>
</dbReference>
<dbReference type="InterPro" id="IPR050835">
    <property type="entry name" value="ABC_transporter_sub-D"/>
</dbReference>
<keyword evidence="5 8" id="KW-0067">ATP-binding</keyword>
<keyword evidence="9" id="KW-1185">Reference proteome</keyword>
<sequence>MNTYRPSINWGDELVGSLVWVASVWAISALCFLLVAVLIARYTVWGAQFWRITGDYFRGAGSLPVWGTLLGLLALVVVAVRIEVLLSYYNNDLYSSLQIAFQGAAAGNAAARNAGIHGFWVAIATFCVIATVHVVRAVVDQYVLQRFIIRWRVWLTDRLVGDWLTGRAYYRGRFIDHTIDNPDQRIQQDIDIFTAGVGPGPDRPGFRTVNTLAFGSVEAVLTVAAFGGILWRLSGPLALFGVSIPRAMFWIVIAYVLGATVVSFFIGHPLIRLSFRNELYNAAFRFALVRLRDSAEAIGLYGGETAEKTYLANRFSAIIENFRRYVRRTVGFMAFNAAVTQTINPLPFVLQAPRVFAGAIRLGDVTQSMRAFIAVQDSLSFFRNSYDSFASYRASILRLNGLIDANRKARDLPELTSGVSDDGALQLSGVEVRTPAGVQLIDPVELRLQAGESLAVVGPSGSGKSTLLRSLAQLWPFASGTVRRPGAEATDVMFVSQLPYVPLGTLRAVVSYPAAAGDFADDALRAALTKVALGHLTDCLDQVEDWAKVLSPGEQQRIAFARIALFRPKAVFLDESTSALDEGQEYALYEMLRADEPDLIVVSVAHRRNVVRRHDRFLHLLGGGAWRLGDIDEWREATPAASGAAD</sequence>
<evidence type="ECO:0000256" key="3">
    <source>
        <dbReference type="ARBA" id="ARBA00022692"/>
    </source>
</evidence>
<dbReference type="GO" id="GO:0005524">
    <property type="term" value="F:ATP binding"/>
    <property type="evidence" value="ECO:0007669"/>
    <property type="project" value="UniProtKB-KW"/>
</dbReference>
<evidence type="ECO:0000256" key="1">
    <source>
        <dbReference type="ARBA" id="ARBA00004651"/>
    </source>
</evidence>
<dbReference type="Gene3D" id="3.40.50.300">
    <property type="entry name" value="P-loop containing nucleotide triphosphate hydrolases"/>
    <property type="match status" value="1"/>
</dbReference>
<dbReference type="SMART" id="SM00382">
    <property type="entry name" value="AAA"/>
    <property type="match status" value="1"/>
</dbReference>
<dbReference type="InterPro" id="IPR011527">
    <property type="entry name" value="ABC1_TM_dom"/>
</dbReference>
<evidence type="ECO:0000256" key="6">
    <source>
        <dbReference type="ARBA" id="ARBA00022989"/>
    </source>
</evidence>
<name>A0A7I7YX86_9MYCO</name>
<keyword evidence="2" id="KW-0813">Transport</keyword>
<dbReference type="GO" id="GO:0140359">
    <property type="term" value="F:ABC-type transporter activity"/>
    <property type="evidence" value="ECO:0007669"/>
    <property type="project" value="InterPro"/>
</dbReference>
<comment type="subcellular location">
    <subcellularLocation>
        <location evidence="1">Cell membrane</location>
        <topology evidence="1">Multi-pass membrane protein</topology>
    </subcellularLocation>
</comment>
<dbReference type="PROSITE" id="PS00211">
    <property type="entry name" value="ABC_TRANSPORTER_1"/>
    <property type="match status" value="1"/>
</dbReference>
<dbReference type="Proteomes" id="UP000467105">
    <property type="component" value="Chromosome"/>
</dbReference>
<dbReference type="PANTHER" id="PTHR11384:SF59">
    <property type="entry name" value="LYSOSOMAL COBALAMIN TRANSPORTER ABCD4"/>
    <property type="match status" value="1"/>
</dbReference>
<evidence type="ECO:0000313" key="9">
    <source>
        <dbReference type="Proteomes" id="UP000467105"/>
    </source>
</evidence>
<accession>A0A7I7YX86</accession>
<reference evidence="8 9" key="1">
    <citation type="journal article" date="2019" name="Emerg. Microbes Infect.">
        <title>Comprehensive subspecies identification of 175 nontuberculous mycobacteria species based on 7547 genomic profiles.</title>
        <authorList>
            <person name="Matsumoto Y."/>
            <person name="Kinjo T."/>
            <person name="Motooka D."/>
            <person name="Nabeya D."/>
            <person name="Jung N."/>
            <person name="Uechi K."/>
            <person name="Horii T."/>
            <person name="Iida T."/>
            <person name="Fujita J."/>
            <person name="Nakamura S."/>
        </authorList>
    </citation>
    <scope>NUCLEOTIDE SEQUENCE [LARGE SCALE GENOMIC DNA]</scope>
    <source>
        <strain evidence="8 9">JCM 14742</strain>
    </source>
</reference>
<dbReference type="RefSeq" id="WP_085268543.1">
    <property type="nucleotide sequence ID" value="NZ_AP022614.1"/>
</dbReference>
<dbReference type="InterPro" id="IPR036640">
    <property type="entry name" value="ABC1_TM_sf"/>
</dbReference>
<keyword evidence="3" id="KW-0812">Transmembrane</keyword>
<keyword evidence="7" id="KW-0472">Membrane</keyword>
<dbReference type="PANTHER" id="PTHR11384">
    <property type="entry name" value="ATP-BINDING CASSETTE, SUB-FAMILY D MEMBER"/>
    <property type="match status" value="1"/>
</dbReference>
<dbReference type="InterPro" id="IPR027417">
    <property type="entry name" value="P-loop_NTPase"/>
</dbReference>
<dbReference type="EMBL" id="AP022614">
    <property type="protein sequence ID" value="BBZ46478.1"/>
    <property type="molecule type" value="Genomic_DNA"/>
</dbReference>
<keyword evidence="6" id="KW-1133">Transmembrane helix</keyword>
<dbReference type="Gene3D" id="1.20.1560.10">
    <property type="entry name" value="ABC transporter type 1, transmembrane domain"/>
    <property type="match status" value="1"/>
</dbReference>
<keyword evidence="4" id="KW-0547">Nucleotide-binding</keyword>
<evidence type="ECO:0000256" key="4">
    <source>
        <dbReference type="ARBA" id="ARBA00022741"/>
    </source>
</evidence>
<dbReference type="GO" id="GO:0005886">
    <property type="term" value="C:plasma membrane"/>
    <property type="evidence" value="ECO:0007669"/>
    <property type="project" value="UniProtKB-SubCell"/>
</dbReference>
<dbReference type="Pfam" id="PF00005">
    <property type="entry name" value="ABC_tran"/>
    <property type="match status" value="1"/>
</dbReference>
<protein>
    <submittedName>
        <fullName evidence="8">Vitamin B12 transport ATP-binding protein BacA</fullName>
    </submittedName>
</protein>
<gene>
    <name evidence="8" type="primary">bacA_3</name>
    <name evidence="8" type="ORF">MPRM_37590</name>
</gene>
<dbReference type="SUPFAM" id="SSF52540">
    <property type="entry name" value="P-loop containing nucleoside triphosphate hydrolases"/>
    <property type="match status" value="1"/>
</dbReference>
<dbReference type="PROSITE" id="PS50929">
    <property type="entry name" value="ABC_TM1F"/>
    <property type="match status" value="1"/>
</dbReference>
<proteinExistence type="predicted"/>
<dbReference type="GO" id="GO:0016887">
    <property type="term" value="F:ATP hydrolysis activity"/>
    <property type="evidence" value="ECO:0007669"/>
    <property type="project" value="InterPro"/>
</dbReference>
<evidence type="ECO:0000313" key="8">
    <source>
        <dbReference type="EMBL" id="BBZ46478.1"/>
    </source>
</evidence>
<dbReference type="AlphaFoldDB" id="A0A7I7YX86"/>
<dbReference type="OrthoDB" id="9810134at2"/>
<dbReference type="CDD" id="cd03223">
    <property type="entry name" value="ABCD_peroxisomal_ALDP"/>
    <property type="match status" value="1"/>
</dbReference>
<dbReference type="InterPro" id="IPR003439">
    <property type="entry name" value="ABC_transporter-like_ATP-bd"/>
</dbReference>
<dbReference type="SUPFAM" id="SSF90123">
    <property type="entry name" value="ABC transporter transmembrane region"/>
    <property type="match status" value="1"/>
</dbReference>